<dbReference type="PANTHER" id="PTHR17630:SF55">
    <property type="entry name" value="DIENELACTONE HYDROLASE FAMILY PROTEIN (AFU_ORTHOLOGUE AFUA_1G01900)"/>
    <property type="match status" value="1"/>
</dbReference>
<dbReference type="InterPro" id="IPR002925">
    <property type="entry name" value="Dienelactn_hydro"/>
</dbReference>
<evidence type="ECO:0000259" key="1">
    <source>
        <dbReference type="Pfam" id="PF01738"/>
    </source>
</evidence>
<dbReference type="KEGG" id="ang:An02g00300"/>
<dbReference type="RefSeq" id="XP_001399168.3">
    <property type="nucleotide sequence ID" value="XM_001399131.3"/>
</dbReference>
<organism evidence="2">
    <name type="scientific">Aspergillus niger</name>
    <dbReference type="NCBI Taxonomy" id="5061"/>
    <lineage>
        <taxon>Eukaryota</taxon>
        <taxon>Fungi</taxon>
        <taxon>Dikarya</taxon>
        <taxon>Ascomycota</taxon>
        <taxon>Pezizomycotina</taxon>
        <taxon>Eurotiomycetes</taxon>
        <taxon>Eurotiomycetidae</taxon>
        <taxon>Eurotiales</taxon>
        <taxon>Aspergillaceae</taxon>
        <taxon>Aspergillus</taxon>
        <taxon>Aspergillus subgen. Circumdati</taxon>
    </lineage>
</organism>
<dbReference type="VEuPathDB" id="FungiDB:An02g00300"/>
<dbReference type="InterPro" id="IPR029058">
    <property type="entry name" value="AB_hydrolase_fold"/>
</dbReference>
<feature type="domain" description="Dienelactone hydrolase" evidence="1">
    <location>
        <begin position="34"/>
        <end position="219"/>
    </location>
</feature>
<dbReference type="AlphaFoldDB" id="A0AAJ6QJ13"/>
<dbReference type="SUPFAM" id="SSF53474">
    <property type="entry name" value="alpha/beta-Hydrolases"/>
    <property type="match status" value="1"/>
</dbReference>
<dbReference type="PANTHER" id="PTHR17630">
    <property type="entry name" value="DIENELACTONE HYDROLASE"/>
    <property type="match status" value="1"/>
</dbReference>
<proteinExistence type="predicted"/>
<gene>
    <name evidence="2" type="ORF">An02g00300</name>
</gene>
<evidence type="ECO:0000313" key="2">
    <source>
        <dbReference type="RefSeq" id="XP_001399168.3"/>
    </source>
</evidence>
<name>A0AAJ6QJ13_ASPNG</name>
<dbReference type="GeneID" id="4979644"/>
<dbReference type="Gene3D" id="3.40.50.1820">
    <property type="entry name" value="alpha/beta hydrolase"/>
    <property type="match status" value="1"/>
</dbReference>
<reference evidence="2" key="1">
    <citation type="submission" date="2025-02" db="EMBL/GenBank/DDBJ databases">
        <authorList>
            <consortium name="NCBI Genome Project"/>
        </authorList>
    </citation>
    <scope>NUCLEOTIDE SEQUENCE</scope>
</reference>
<sequence>MACDACKSGFRWQGTPVGSEITLNGNPTYVTGDSKSAAILMIHDIFGWTLPNVRLLADHYAQEANATVYLPDFFGGEIVPPEILDDPEKKEAFNVPAFIERNSKDQRFPDILACAQALKSAYPKVGAIGFCYGGWAVFQLAARGPELLSCISTAHPTFLTEKEIAAGRVPAQILAPEHDHRLTPELKEFCNRVIPELGLPYEYVYFPKMSHGFAVRADLNDELQKAGLARAKRAAVHCLAIASRRCPTGWLQGRSAVKMVPDSGLV</sequence>
<reference evidence="2" key="2">
    <citation type="submission" date="2025-08" db="UniProtKB">
        <authorList>
            <consortium name="RefSeq"/>
        </authorList>
    </citation>
    <scope>IDENTIFICATION</scope>
</reference>
<protein>
    <recommendedName>
        <fullName evidence="1">Dienelactone hydrolase domain-containing protein</fullName>
    </recommendedName>
</protein>
<accession>A0AAJ6QJ13</accession>
<dbReference type="Pfam" id="PF01738">
    <property type="entry name" value="DLH"/>
    <property type="match status" value="1"/>
</dbReference>